<reference evidence="1 2" key="1">
    <citation type="submission" date="2020-03" db="EMBL/GenBank/DDBJ databases">
        <title>Dissostichus mawsoni Genome sequencing and assembly.</title>
        <authorList>
            <person name="Park H."/>
        </authorList>
    </citation>
    <scope>NUCLEOTIDE SEQUENCE [LARGE SCALE GENOMIC DNA]</scope>
    <source>
        <strain evidence="1">DM0001</strain>
        <tissue evidence="1">Muscle</tissue>
    </source>
</reference>
<organism evidence="1 2">
    <name type="scientific">Dissostichus mawsoni</name>
    <name type="common">Antarctic cod</name>
    <dbReference type="NCBI Taxonomy" id="36200"/>
    <lineage>
        <taxon>Eukaryota</taxon>
        <taxon>Metazoa</taxon>
        <taxon>Chordata</taxon>
        <taxon>Craniata</taxon>
        <taxon>Vertebrata</taxon>
        <taxon>Euteleostomi</taxon>
        <taxon>Actinopterygii</taxon>
        <taxon>Neopterygii</taxon>
        <taxon>Teleostei</taxon>
        <taxon>Neoteleostei</taxon>
        <taxon>Acanthomorphata</taxon>
        <taxon>Eupercaria</taxon>
        <taxon>Perciformes</taxon>
        <taxon>Notothenioidei</taxon>
        <taxon>Nototheniidae</taxon>
        <taxon>Dissostichus</taxon>
    </lineage>
</organism>
<gene>
    <name evidence="1" type="ORF">F7725_007845</name>
</gene>
<dbReference type="OrthoDB" id="10566139at2759"/>
<comment type="caution">
    <text evidence="1">The sequence shown here is derived from an EMBL/GenBank/DDBJ whole genome shotgun (WGS) entry which is preliminary data.</text>
</comment>
<dbReference type="EMBL" id="JAAKFY010000015">
    <property type="protein sequence ID" value="KAF3844682.1"/>
    <property type="molecule type" value="Genomic_DNA"/>
</dbReference>
<sequence>MTDTAAFVASASTCWSCLTQISCSKGPLASFHSLNFSERILMRGALRHLGVLLFLNLPLWEPGSNQDCRCLASEEVELCDVMVLTGEESEPVASLGTAEE</sequence>
<evidence type="ECO:0000313" key="1">
    <source>
        <dbReference type="EMBL" id="KAF3844682.1"/>
    </source>
</evidence>
<evidence type="ECO:0000313" key="2">
    <source>
        <dbReference type="Proteomes" id="UP000518266"/>
    </source>
</evidence>
<dbReference type="Proteomes" id="UP000518266">
    <property type="component" value="Unassembled WGS sequence"/>
</dbReference>
<accession>A0A7J5Y5J0</accession>
<dbReference type="AlphaFoldDB" id="A0A7J5Y5J0"/>
<protein>
    <submittedName>
        <fullName evidence="1">Uncharacterized protein</fullName>
    </submittedName>
</protein>
<keyword evidence="2" id="KW-1185">Reference proteome</keyword>
<name>A0A7J5Y5J0_DISMA</name>
<proteinExistence type="predicted"/>